<dbReference type="InParanoid" id="A2DVU3"/>
<organism evidence="1 2">
    <name type="scientific">Trichomonas vaginalis (strain ATCC PRA-98 / G3)</name>
    <dbReference type="NCBI Taxonomy" id="412133"/>
    <lineage>
        <taxon>Eukaryota</taxon>
        <taxon>Metamonada</taxon>
        <taxon>Parabasalia</taxon>
        <taxon>Trichomonadida</taxon>
        <taxon>Trichomonadidae</taxon>
        <taxon>Trichomonas</taxon>
    </lineage>
</organism>
<dbReference type="RefSeq" id="XP_001327729.1">
    <property type="nucleotide sequence ID" value="XM_001327694.1"/>
</dbReference>
<sequence>MLVDDCMETSIKNLELGTDIFVLDTNGYDIFKGKLLECSSNNWKIKYNDTQNIEILDDNKRIIDYDNKYYQQLFKTQEKGRNILQELESSITKETPSENQHTITKIDDLPPKKLPLSINKNLNSAKVKNIPKAKVEKKVHHRIRLTIPPSLNTSLMANEKIKLDQNLQNLISSTNIQAVSFKSKNSTNNSNWTFSINFKSDQNAVKLSQNYNFEFASQKV</sequence>
<evidence type="ECO:0000313" key="2">
    <source>
        <dbReference type="Proteomes" id="UP000001542"/>
    </source>
</evidence>
<reference evidence="1" key="2">
    <citation type="journal article" date="2007" name="Science">
        <title>Draft genome sequence of the sexually transmitted pathogen Trichomonas vaginalis.</title>
        <authorList>
            <person name="Carlton J.M."/>
            <person name="Hirt R.P."/>
            <person name="Silva J.C."/>
            <person name="Delcher A.L."/>
            <person name="Schatz M."/>
            <person name="Zhao Q."/>
            <person name="Wortman J.R."/>
            <person name="Bidwell S.L."/>
            <person name="Alsmark U.C.M."/>
            <person name="Besteiro S."/>
            <person name="Sicheritz-Ponten T."/>
            <person name="Noel C.J."/>
            <person name="Dacks J.B."/>
            <person name="Foster P.G."/>
            <person name="Simillion C."/>
            <person name="Van de Peer Y."/>
            <person name="Miranda-Saavedra D."/>
            <person name="Barton G.J."/>
            <person name="Westrop G.D."/>
            <person name="Mueller S."/>
            <person name="Dessi D."/>
            <person name="Fiori P.L."/>
            <person name="Ren Q."/>
            <person name="Paulsen I."/>
            <person name="Zhang H."/>
            <person name="Bastida-Corcuera F.D."/>
            <person name="Simoes-Barbosa A."/>
            <person name="Brown M.T."/>
            <person name="Hayes R.D."/>
            <person name="Mukherjee M."/>
            <person name="Okumura C.Y."/>
            <person name="Schneider R."/>
            <person name="Smith A.J."/>
            <person name="Vanacova S."/>
            <person name="Villalvazo M."/>
            <person name="Haas B.J."/>
            <person name="Pertea M."/>
            <person name="Feldblyum T.V."/>
            <person name="Utterback T.R."/>
            <person name="Shu C.L."/>
            <person name="Osoegawa K."/>
            <person name="de Jong P.J."/>
            <person name="Hrdy I."/>
            <person name="Horvathova L."/>
            <person name="Zubacova Z."/>
            <person name="Dolezal P."/>
            <person name="Malik S.B."/>
            <person name="Logsdon J.M. Jr."/>
            <person name="Henze K."/>
            <person name="Gupta A."/>
            <person name="Wang C.C."/>
            <person name="Dunne R.L."/>
            <person name="Upcroft J.A."/>
            <person name="Upcroft P."/>
            <person name="White O."/>
            <person name="Salzberg S.L."/>
            <person name="Tang P."/>
            <person name="Chiu C.-H."/>
            <person name="Lee Y.-S."/>
            <person name="Embley T.M."/>
            <person name="Coombs G.H."/>
            <person name="Mottram J.C."/>
            <person name="Tachezy J."/>
            <person name="Fraser-Liggett C.M."/>
            <person name="Johnson P.J."/>
        </authorList>
    </citation>
    <scope>NUCLEOTIDE SEQUENCE [LARGE SCALE GENOMIC DNA]</scope>
    <source>
        <strain evidence="1">G3</strain>
    </source>
</reference>
<evidence type="ECO:0000313" key="1">
    <source>
        <dbReference type="EMBL" id="EAY15506.1"/>
    </source>
</evidence>
<dbReference type="Proteomes" id="UP000001542">
    <property type="component" value="Unassembled WGS sequence"/>
</dbReference>
<dbReference type="AlphaFoldDB" id="A2DVU3"/>
<name>A2DVU3_TRIV3</name>
<gene>
    <name evidence="1" type="ORF">TVAG_210360</name>
</gene>
<keyword evidence="2" id="KW-1185">Reference proteome</keyword>
<protein>
    <submittedName>
        <fullName evidence="1">Uncharacterized protein</fullName>
    </submittedName>
</protein>
<reference evidence="1" key="1">
    <citation type="submission" date="2006-10" db="EMBL/GenBank/DDBJ databases">
        <authorList>
            <person name="Amadeo P."/>
            <person name="Zhao Q."/>
            <person name="Wortman J."/>
            <person name="Fraser-Liggett C."/>
            <person name="Carlton J."/>
        </authorList>
    </citation>
    <scope>NUCLEOTIDE SEQUENCE</scope>
    <source>
        <strain evidence="1">G3</strain>
    </source>
</reference>
<dbReference type="VEuPathDB" id="TrichDB:TVAGG3_0734920"/>
<dbReference type="VEuPathDB" id="TrichDB:TVAG_210360"/>
<dbReference type="KEGG" id="tva:4773509"/>
<accession>A2DVU3</accession>
<proteinExistence type="predicted"/>
<dbReference type="EMBL" id="DS113255">
    <property type="protein sequence ID" value="EAY15506.1"/>
    <property type="molecule type" value="Genomic_DNA"/>
</dbReference>